<comment type="caution">
    <text evidence="2">The sequence shown here is derived from an EMBL/GenBank/DDBJ whole genome shotgun (WGS) entry which is preliminary data.</text>
</comment>
<evidence type="ECO:0000313" key="3">
    <source>
        <dbReference type="Proteomes" id="UP000822688"/>
    </source>
</evidence>
<organism evidence="2 3">
    <name type="scientific">Ceratodon purpureus</name>
    <name type="common">Fire moss</name>
    <name type="synonym">Dicranum purpureum</name>
    <dbReference type="NCBI Taxonomy" id="3225"/>
    <lineage>
        <taxon>Eukaryota</taxon>
        <taxon>Viridiplantae</taxon>
        <taxon>Streptophyta</taxon>
        <taxon>Embryophyta</taxon>
        <taxon>Bryophyta</taxon>
        <taxon>Bryophytina</taxon>
        <taxon>Bryopsida</taxon>
        <taxon>Dicranidae</taxon>
        <taxon>Pseudoditrichales</taxon>
        <taxon>Ditrichaceae</taxon>
        <taxon>Ceratodon</taxon>
    </lineage>
</organism>
<keyword evidence="3" id="KW-1185">Reference proteome</keyword>
<keyword evidence="1" id="KW-0732">Signal</keyword>
<evidence type="ECO:0000256" key="1">
    <source>
        <dbReference type="SAM" id="SignalP"/>
    </source>
</evidence>
<name>A0A8T0JAW8_CERPU</name>
<feature type="chain" id="PRO_5035806012" evidence="1">
    <location>
        <begin position="28"/>
        <end position="50"/>
    </location>
</feature>
<dbReference type="EMBL" id="CM026421">
    <property type="protein sequence ID" value="KAG0591851.1"/>
    <property type="molecule type" value="Genomic_DNA"/>
</dbReference>
<evidence type="ECO:0000313" key="2">
    <source>
        <dbReference type="EMBL" id="KAG0591851.1"/>
    </source>
</evidence>
<gene>
    <name evidence="2" type="ORF">KC19_1G207300</name>
</gene>
<protein>
    <submittedName>
        <fullName evidence="2">Uncharacterized protein</fullName>
    </submittedName>
</protein>
<proteinExistence type="predicted"/>
<feature type="signal peptide" evidence="1">
    <location>
        <begin position="1"/>
        <end position="27"/>
    </location>
</feature>
<accession>A0A8T0JAW8</accession>
<dbReference type="PROSITE" id="PS51257">
    <property type="entry name" value="PROKAR_LIPOPROTEIN"/>
    <property type="match status" value="1"/>
</dbReference>
<reference evidence="2" key="1">
    <citation type="submission" date="2020-06" db="EMBL/GenBank/DDBJ databases">
        <title>WGS assembly of Ceratodon purpureus strain R40.</title>
        <authorList>
            <person name="Carey S.B."/>
            <person name="Jenkins J."/>
            <person name="Shu S."/>
            <person name="Lovell J.T."/>
            <person name="Sreedasyam A."/>
            <person name="Maumus F."/>
            <person name="Tiley G.P."/>
            <person name="Fernandez-Pozo N."/>
            <person name="Barry K."/>
            <person name="Chen C."/>
            <person name="Wang M."/>
            <person name="Lipzen A."/>
            <person name="Daum C."/>
            <person name="Saski C.A."/>
            <person name="Payton A.C."/>
            <person name="Mcbreen J.C."/>
            <person name="Conrad R.E."/>
            <person name="Kollar L.M."/>
            <person name="Olsson S."/>
            <person name="Huttunen S."/>
            <person name="Landis J.B."/>
            <person name="Wickett N.J."/>
            <person name="Johnson M.G."/>
            <person name="Rensing S.A."/>
            <person name="Grimwood J."/>
            <person name="Schmutz J."/>
            <person name="Mcdaniel S.F."/>
        </authorList>
    </citation>
    <scope>NUCLEOTIDE SEQUENCE</scope>
    <source>
        <strain evidence="2">R40</strain>
    </source>
</reference>
<sequence>MFLKPVFILLGMHFLLLLSCLERRYRGATFCDKDYLQAMLVFYFEDSPDF</sequence>
<dbReference type="AlphaFoldDB" id="A0A8T0JAW8"/>
<dbReference type="Proteomes" id="UP000822688">
    <property type="component" value="Chromosome 1"/>
</dbReference>